<dbReference type="InterPro" id="IPR018027">
    <property type="entry name" value="Asn/Gln_amidotransferase"/>
</dbReference>
<dbReference type="PANTHER" id="PTHR11659:SF0">
    <property type="entry name" value="GLUTAMYL-TRNA(GLN) AMIDOTRANSFERASE SUBUNIT B, MITOCHONDRIAL"/>
    <property type="match status" value="1"/>
</dbReference>
<evidence type="ECO:0000256" key="10">
    <source>
        <dbReference type="ARBA" id="ARBA00047913"/>
    </source>
</evidence>
<dbReference type="InterPro" id="IPR017959">
    <property type="entry name" value="Asn/Gln-tRNA_amidoTrfase_suB/E"/>
</dbReference>
<comment type="function">
    <text evidence="8 11">Allows the formation of correctly charged Asn-tRNA(Asn) or Gln-tRNA(Gln) through the transamidation of misacylated Asp-tRNA(Asn) or Glu-tRNA(Gln) in organisms which lack either or both of asparaginyl-tRNA or glutaminyl-tRNA synthetases. The reaction takes place in the presence of glutamine and ATP through an activated phospho-Asp-tRNA(Asn) or phospho-Glu-tRNA(Gln).</text>
</comment>
<keyword evidence="4 11" id="KW-0436">Ligase</keyword>
<dbReference type="Pfam" id="PF02934">
    <property type="entry name" value="GatB_N"/>
    <property type="match status" value="1"/>
</dbReference>
<dbReference type="Pfam" id="PF02637">
    <property type="entry name" value="GatB_Yqey"/>
    <property type="match status" value="1"/>
</dbReference>
<dbReference type="GO" id="GO:0006412">
    <property type="term" value="P:translation"/>
    <property type="evidence" value="ECO:0007669"/>
    <property type="project" value="UniProtKB-UniRule"/>
</dbReference>
<dbReference type="InterPro" id="IPR006075">
    <property type="entry name" value="Asn/Gln-tRNA_Trfase_suB/E_cat"/>
</dbReference>
<keyword evidence="7 11" id="KW-0648">Protein biosynthesis</keyword>
<dbReference type="GO" id="GO:0050567">
    <property type="term" value="F:glutaminyl-tRNA synthase (glutamine-hydrolyzing) activity"/>
    <property type="evidence" value="ECO:0007669"/>
    <property type="project" value="UniProtKB-UniRule"/>
</dbReference>
<name>A0A919CPW2_9PROT</name>
<dbReference type="InterPro" id="IPR042114">
    <property type="entry name" value="GatB_C_1"/>
</dbReference>
<sequence length="495" mass="54057">MAEADSAQPYRIQGETGPWELVIGLEVHAQVTSKSKLFSGAATAFGAEPNSQVSLVDAAMPGMLPVINRECVDQAVRTGLALEARINEVSVFDRKNYFYADLPQGYQISQYLQPIVGEGVVHLDLEDGRTCEVGIERLHLEQDAGKSLHDQHPSKSYIDLNRSGVALMEIVSKPDLRSPEETAAYIRKLRSILRYIGTCDGNMQEGSMRCDVNVSVRRPGEGFGTRCEIKNVNSIRFVQQAIEYEARRQIEILEAGGTIDQETRLFDANRGETRSMRSKEEAHDYRYFPDPDLLPLVLDPARIAELKASLPELPDARKARFMSEYGLSLYDASSLTEERATADWYEAVVKGGSGKRDPKIAANWVLSELFGALNKAGLDLADSPVSADAMGGLMDLLGDGTISGRIAKDVFAEMLETGKDAAAIVEEKGLKQVSDTGAIEAIVDAVLAENQDKVAEYRGGKDKLFGFFVGQTMKRSGGKANPGMVNELLKAKLAG</sequence>
<evidence type="ECO:0000313" key="14">
    <source>
        <dbReference type="Proteomes" id="UP000630353"/>
    </source>
</evidence>
<evidence type="ECO:0000259" key="12">
    <source>
        <dbReference type="SMART" id="SM00845"/>
    </source>
</evidence>
<dbReference type="EC" id="6.3.5.-" evidence="11"/>
<evidence type="ECO:0000256" key="8">
    <source>
        <dbReference type="ARBA" id="ARBA00024799"/>
    </source>
</evidence>
<comment type="catalytic activity">
    <reaction evidence="10 11">
        <text>L-glutamyl-tRNA(Gln) + L-glutamine + ATP + H2O = L-glutaminyl-tRNA(Gln) + L-glutamate + ADP + phosphate + H(+)</text>
        <dbReference type="Rhea" id="RHEA:17521"/>
        <dbReference type="Rhea" id="RHEA-COMP:9681"/>
        <dbReference type="Rhea" id="RHEA-COMP:9684"/>
        <dbReference type="ChEBI" id="CHEBI:15377"/>
        <dbReference type="ChEBI" id="CHEBI:15378"/>
        <dbReference type="ChEBI" id="CHEBI:29985"/>
        <dbReference type="ChEBI" id="CHEBI:30616"/>
        <dbReference type="ChEBI" id="CHEBI:43474"/>
        <dbReference type="ChEBI" id="CHEBI:58359"/>
        <dbReference type="ChEBI" id="CHEBI:78520"/>
        <dbReference type="ChEBI" id="CHEBI:78521"/>
        <dbReference type="ChEBI" id="CHEBI:456216"/>
    </reaction>
</comment>
<keyword evidence="14" id="KW-1185">Reference proteome</keyword>
<evidence type="ECO:0000313" key="13">
    <source>
        <dbReference type="EMBL" id="GHD49413.1"/>
    </source>
</evidence>
<evidence type="ECO:0000256" key="11">
    <source>
        <dbReference type="HAMAP-Rule" id="MF_00121"/>
    </source>
</evidence>
<evidence type="ECO:0000256" key="5">
    <source>
        <dbReference type="ARBA" id="ARBA00022741"/>
    </source>
</evidence>
<dbReference type="GO" id="GO:0005524">
    <property type="term" value="F:ATP binding"/>
    <property type="evidence" value="ECO:0007669"/>
    <property type="project" value="UniProtKB-KW"/>
</dbReference>
<feature type="domain" description="Asn/Gln amidotransferase" evidence="12">
    <location>
        <begin position="343"/>
        <end position="493"/>
    </location>
</feature>
<dbReference type="PANTHER" id="PTHR11659">
    <property type="entry name" value="GLUTAMYL-TRNA GLN AMIDOTRANSFERASE SUBUNIT B MITOCHONDRIAL AND PROKARYOTIC PET112-RELATED"/>
    <property type="match status" value="1"/>
</dbReference>
<dbReference type="NCBIfam" id="NF004015">
    <property type="entry name" value="PRK05477.1-5"/>
    <property type="match status" value="1"/>
</dbReference>
<comment type="caution">
    <text evidence="13">The sequence shown here is derived from an EMBL/GenBank/DDBJ whole genome shotgun (WGS) entry which is preliminary data.</text>
</comment>
<evidence type="ECO:0000256" key="3">
    <source>
        <dbReference type="ARBA" id="ARBA00016923"/>
    </source>
</evidence>
<dbReference type="InterPro" id="IPR023168">
    <property type="entry name" value="GatB_Yqey_C_2"/>
</dbReference>
<accession>A0A919CPW2</accession>
<dbReference type="EMBL" id="BMZS01000004">
    <property type="protein sequence ID" value="GHD49413.1"/>
    <property type="molecule type" value="Genomic_DNA"/>
</dbReference>
<evidence type="ECO:0000256" key="7">
    <source>
        <dbReference type="ARBA" id="ARBA00022917"/>
    </source>
</evidence>
<evidence type="ECO:0000256" key="1">
    <source>
        <dbReference type="ARBA" id="ARBA00005306"/>
    </source>
</evidence>
<dbReference type="AlphaFoldDB" id="A0A919CPW2"/>
<reference evidence="13" key="2">
    <citation type="submission" date="2020-09" db="EMBL/GenBank/DDBJ databases">
        <authorList>
            <person name="Sun Q."/>
            <person name="Kim S."/>
        </authorList>
    </citation>
    <scope>NUCLEOTIDE SEQUENCE</scope>
    <source>
        <strain evidence="13">KCTC 42651</strain>
    </source>
</reference>
<dbReference type="NCBIfam" id="NF004012">
    <property type="entry name" value="PRK05477.1-2"/>
    <property type="match status" value="1"/>
</dbReference>
<dbReference type="SUPFAM" id="SSF89095">
    <property type="entry name" value="GatB/YqeY motif"/>
    <property type="match status" value="1"/>
</dbReference>
<dbReference type="InterPro" id="IPR017958">
    <property type="entry name" value="Gln-tRNA_amidoTrfase_suB_CS"/>
</dbReference>
<keyword evidence="6 11" id="KW-0067">ATP-binding</keyword>
<evidence type="ECO:0000256" key="4">
    <source>
        <dbReference type="ARBA" id="ARBA00022598"/>
    </source>
</evidence>
<dbReference type="InterPro" id="IPR003789">
    <property type="entry name" value="Asn/Gln_tRNA_amidoTrase-B-like"/>
</dbReference>
<dbReference type="InterPro" id="IPR014746">
    <property type="entry name" value="Gln_synth/guanido_kin_cat_dom"/>
</dbReference>
<keyword evidence="5 11" id="KW-0547">Nucleotide-binding</keyword>
<reference evidence="13" key="1">
    <citation type="journal article" date="2014" name="Int. J. Syst. Evol. Microbiol.">
        <title>Complete genome sequence of Corynebacterium casei LMG S-19264T (=DSM 44701T), isolated from a smear-ripened cheese.</title>
        <authorList>
            <consortium name="US DOE Joint Genome Institute (JGI-PGF)"/>
            <person name="Walter F."/>
            <person name="Albersmeier A."/>
            <person name="Kalinowski J."/>
            <person name="Ruckert C."/>
        </authorList>
    </citation>
    <scope>NUCLEOTIDE SEQUENCE</scope>
    <source>
        <strain evidence="13">KCTC 42651</strain>
    </source>
</reference>
<dbReference type="GO" id="GO:0070681">
    <property type="term" value="P:glutaminyl-tRNAGln biosynthesis via transamidation"/>
    <property type="evidence" value="ECO:0007669"/>
    <property type="project" value="TreeGrafter"/>
</dbReference>
<dbReference type="Proteomes" id="UP000630353">
    <property type="component" value="Unassembled WGS sequence"/>
</dbReference>
<evidence type="ECO:0000256" key="9">
    <source>
        <dbReference type="ARBA" id="ARBA00047380"/>
    </source>
</evidence>
<protein>
    <recommendedName>
        <fullName evidence="3 11">Aspartyl/glutamyl-tRNA(Asn/Gln) amidotransferase subunit B</fullName>
        <shortName evidence="11">Asp/Glu-ADT subunit B</shortName>
        <ecNumber evidence="11">6.3.5.-</ecNumber>
    </recommendedName>
</protein>
<comment type="subunit">
    <text evidence="2 11">Heterotrimer of A, B and C subunits.</text>
</comment>
<organism evidence="13 14">
    <name type="scientific">Thalassobaculum fulvum</name>
    <dbReference type="NCBI Taxonomy" id="1633335"/>
    <lineage>
        <taxon>Bacteria</taxon>
        <taxon>Pseudomonadati</taxon>
        <taxon>Pseudomonadota</taxon>
        <taxon>Alphaproteobacteria</taxon>
        <taxon>Rhodospirillales</taxon>
        <taxon>Thalassobaculaceae</taxon>
        <taxon>Thalassobaculum</taxon>
    </lineage>
</organism>
<dbReference type="NCBIfam" id="TIGR00133">
    <property type="entry name" value="gatB"/>
    <property type="match status" value="1"/>
</dbReference>
<gene>
    <name evidence="11 13" type="primary">gatB</name>
    <name evidence="13" type="ORF">GCM10017083_21650</name>
</gene>
<dbReference type="Gene3D" id="1.10.150.380">
    <property type="entry name" value="GatB domain, N-terminal subdomain"/>
    <property type="match status" value="1"/>
</dbReference>
<dbReference type="Gene3D" id="1.10.10.410">
    <property type="match status" value="1"/>
</dbReference>
<dbReference type="SMART" id="SM00845">
    <property type="entry name" value="GatB_Yqey"/>
    <property type="match status" value="1"/>
</dbReference>
<proteinExistence type="inferred from homology"/>
<dbReference type="NCBIfam" id="NF004014">
    <property type="entry name" value="PRK05477.1-4"/>
    <property type="match status" value="1"/>
</dbReference>
<comment type="catalytic activity">
    <reaction evidence="9 11">
        <text>L-aspartyl-tRNA(Asn) + L-glutamine + ATP + H2O = L-asparaginyl-tRNA(Asn) + L-glutamate + ADP + phosphate + 2 H(+)</text>
        <dbReference type="Rhea" id="RHEA:14513"/>
        <dbReference type="Rhea" id="RHEA-COMP:9674"/>
        <dbReference type="Rhea" id="RHEA-COMP:9677"/>
        <dbReference type="ChEBI" id="CHEBI:15377"/>
        <dbReference type="ChEBI" id="CHEBI:15378"/>
        <dbReference type="ChEBI" id="CHEBI:29985"/>
        <dbReference type="ChEBI" id="CHEBI:30616"/>
        <dbReference type="ChEBI" id="CHEBI:43474"/>
        <dbReference type="ChEBI" id="CHEBI:58359"/>
        <dbReference type="ChEBI" id="CHEBI:78515"/>
        <dbReference type="ChEBI" id="CHEBI:78516"/>
        <dbReference type="ChEBI" id="CHEBI:456216"/>
    </reaction>
</comment>
<dbReference type="RefSeq" id="WP_189989247.1">
    <property type="nucleotide sequence ID" value="NZ_BMZS01000004.1"/>
</dbReference>
<dbReference type="FunFam" id="1.10.10.410:FF:000001">
    <property type="entry name" value="Aspartyl/glutamyl-tRNA(Asn/Gln) amidotransferase subunit B"/>
    <property type="match status" value="1"/>
</dbReference>
<evidence type="ECO:0000256" key="6">
    <source>
        <dbReference type="ARBA" id="ARBA00022840"/>
    </source>
</evidence>
<dbReference type="InterPro" id="IPR004413">
    <property type="entry name" value="GatB"/>
</dbReference>
<evidence type="ECO:0000256" key="2">
    <source>
        <dbReference type="ARBA" id="ARBA00011123"/>
    </source>
</evidence>
<dbReference type="FunFam" id="1.10.150.380:FF:000001">
    <property type="entry name" value="Aspartyl/glutamyl-tRNA(Asn/Gln) amidotransferase subunit B"/>
    <property type="match status" value="1"/>
</dbReference>
<comment type="similarity">
    <text evidence="1 11">Belongs to the GatB/GatE family. GatB subfamily.</text>
</comment>
<dbReference type="HAMAP" id="MF_00121">
    <property type="entry name" value="GatB"/>
    <property type="match status" value="1"/>
</dbReference>
<dbReference type="PROSITE" id="PS01234">
    <property type="entry name" value="GATB"/>
    <property type="match status" value="1"/>
</dbReference>
<dbReference type="SUPFAM" id="SSF55931">
    <property type="entry name" value="Glutamine synthetase/guanido kinase"/>
    <property type="match status" value="1"/>
</dbReference>